<dbReference type="CDD" id="cd17535">
    <property type="entry name" value="REC_NarL-like"/>
    <property type="match status" value="1"/>
</dbReference>
<dbReference type="GO" id="GO:0000160">
    <property type="term" value="P:phosphorelay signal transduction system"/>
    <property type="evidence" value="ECO:0007669"/>
    <property type="project" value="InterPro"/>
</dbReference>
<accession>A0A934SYG0</accession>
<dbReference type="Pfam" id="PF00072">
    <property type="entry name" value="Response_reg"/>
    <property type="match status" value="1"/>
</dbReference>
<feature type="modified residue" description="4-aspartylphosphate" evidence="3">
    <location>
        <position position="55"/>
    </location>
</feature>
<reference evidence="6" key="1">
    <citation type="submission" date="2021-01" db="EMBL/GenBank/DDBJ databases">
        <title>Genome sequence of strain Noviherbaspirillum sp. DKR-6.</title>
        <authorList>
            <person name="Chaudhary D.K."/>
        </authorList>
    </citation>
    <scope>NUCLEOTIDE SEQUENCE</scope>
    <source>
        <strain evidence="6">DKR-6</strain>
    </source>
</reference>
<evidence type="ECO:0000256" key="3">
    <source>
        <dbReference type="PROSITE-ProRule" id="PRU00169"/>
    </source>
</evidence>
<feature type="domain" description="HTH luxR-type" evidence="4">
    <location>
        <begin position="145"/>
        <end position="210"/>
    </location>
</feature>
<dbReference type="Proteomes" id="UP000622890">
    <property type="component" value="Unassembled WGS sequence"/>
</dbReference>
<evidence type="ECO:0000313" key="6">
    <source>
        <dbReference type="EMBL" id="MBK4737989.1"/>
    </source>
</evidence>
<feature type="domain" description="Response regulatory" evidence="5">
    <location>
        <begin position="4"/>
        <end position="120"/>
    </location>
</feature>
<dbReference type="EMBL" id="JAEPBG010000016">
    <property type="protein sequence ID" value="MBK4737989.1"/>
    <property type="molecule type" value="Genomic_DNA"/>
</dbReference>
<dbReference type="PROSITE" id="PS50043">
    <property type="entry name" value="HTH_LUXR_2"/>
    <property type="match status" value="1"/>
</dbReference>
<dbReference type="SUPFAM" id="SSF46894">
    <property type="entry name" value="C-terminal effector domain of the bipartite response regulators"/>
    <property type="match status" value="1"/>
</dbReference>
<dbReference type="InterPro" id="IPR000792">
    <property type="entry name" value="Tscrpt_reg_LuxR_C"/>
</dbReference>
<keyword evidence="2" id="KW-0238">DNA-binding</keyword>
<evidence type="ECO:0000259" key="4">
    <source>
        <dbReference type="PROSITE" id="PS50043"/>
    </source>
</evidence>
<dbReference type="PANTHER" id="PTHR43214">
    <property type="entry name" value="TWO-COMPONENT RESPONSE REGULATOR"/>
    <property type="match status" value="1"/>
</dbReference>
<dbReference type="GO" id="GO:0003677">
    <property type="term" value="F:DNA binding"/>
    <property type="evidence" value="ECO:0007669"/>
    <property type="project" value="UniProtKB-KW"/>
</dbReference>
<comment type="caution">
    <text evidence="6">The sequence shown here is derived from an EMBL/GenBank/DDBJ whole genome shotgun (WGS) entry which is preliminary data.</text>
</comment>
<evidence type="ECO:0000259" key="5">
    <source>
        <dbReference type="PROSITE" id="PS50110"/>
    </source>
</evidence>
<dbReference type="Gene3D" id="3.40.50.2300">
    <property type="match status" value="1"/>
</dbReference>
<protein>
    <submittedName>
        <fullName evidence="6">Response regulator transcription factor</fullName>
    </submittedName>
</protein>
<dbReference type="SUPFAM" id="SSF52172">
    <property type="entry name" value="CheY-like"/>
    <property type="match status" value="1"/>
</dbReference>
<evidence type="ECO:0000256" key="2">
    <source>
        <dbReference type="ARBA" id="ARBA00023125"/>
    </source>
</evidence>
<keyword evidence="1 3" id="KW-0597">Phosphoprotein</keyword>
<proteinExistence type="predicted"/>
<evidence type="ECO:0000256" key="1">
    <source>
        <dbReference type="ARBA" id="ARBA00022553"/>
    </source>
</evidence>
<dbReference type="PANTHER" id="PTHR43214:SF43">
    <property type="entry name" value="TWO-COMPONENT RESPONSE REGULATOR"/>
    <property type="match status" value="1"/>
</dbReference>
<dbReference type="AlphaFoldDB" id="A0A934SYG0"/>
<keyword evidence="7" id="KW-1185">Reference proteome</keyword>
<evidence type="ECO:0000313" key="7">
    <source>
        <dbReference type="Proteomes" id="UP000622890"/>
    </source>
</evidence>
<dbReference type="Pfam" id="PF00196">
    <property type="entry name" value="GerE"/>
    <property type="match status" value="1"/>
</dbReference>
<dbReference type="GO" id="GO:0006355">
    <property type="term" value="P:regulation of DNA-templated transcription"/>
    <property type="evidence" value="ECO:0007669"/>
    <property type="project" value="InterPro"/>
</dbReference>
<sequence>MKRNILLVDDHGLVRAGIKTLIHQIADFAVVGEASGVQEAAALLETLRPDILVTDISMGDGSGLNLARATRERHPAVRIIILSMLASEEVVGEALKMGVSGYLLKEAAPAELEIALRAVARDEVYLSPGVSTRMVQRMMQPAPAPDPGLGALTARQIQILTMIASRKGTKEIAFELDLSEKTIAAHRAQIMERIGVRDVVGLALFAMKHGLIKPQE</sequence>
<gene>
    <name evidence="6" type="ORF">JJB74_25485</name>
</gene>
<dbReference type="InterPro" id="IPR011006">
    <property type="entry name" value="CheY-like_superfamily"/>
</dbReference>
<dbReference type="PROSITE" id="PS50110">
    <property type="entry name" value="RESPONSE_REGULATORY"/>
    <property type="match status" value="1"/>
</dbReference>
<dbReference type="InterPro" id="IPR016032">
    <property type="entry name" value="Sig_transdc_resp-reg_C-effctor"/>
</dbReference>
<dbReference type="RefSeq" id="WP_200596832.1">
    <property type="nucleotide sequence ID" value="NZ_JAEPBG010000016.1"/>
</dbReference>
<dbReference type="PRINTS" id="PR00038">
    <property type="entry name" value="HTHLUXR"/>
</dbReference>
<dbReference type="InterPro" id="IPR039420">
    <property type="entry name" value="WalR-like"/>
</dbReference>
<dbReference type="InterPro" id="IPR058245">
    <property type="entry name" value="NreC/VraR/RcsB-like_REC"/>
</dbReference>
<dbReference type="CDD" id="cd06170">
    <property type="entry name" value="LuxR_C_like"/>
    <property type="match status" value="1"/>
</dbReference>
<organism evidence="6 7">
    <name type="scientific">Noviherbaspirillum pedocola</name>
    <dbReference type="NCBI Taxonomy" id="2801341"/>
    <lineage>
        <taxon>Bacteria</taxon>
        <taxon>Pseudomonadati</taxon>
        <taxon>Pseudomonadota</taxon>
        <taxon>Betaproteobacteria</taxon>
        <taxon>Burkholderiales</taxon>
        <taxon>Oxalobacteraceae</taxon>
        <taxon>Noviherbaspirillum</taxon>
    </lineage>
</organism>
<dbReference type="InterPro" id="IPR001789">
    <property type="entry name" value="Sig_transdc_resp-reg_receiver"/>
</dbReference>
<dbReference type="SMART" id="SM00421">
    <property type="entry name" value="HTH_LUXR"/>
    <property type="match status" value="1"/>
</dbReference>
<name>A0A934SYG0_9BURK</name>
<dbReference type="SMART" id="SM00448">
    <property type="entry name" value="REC"/>
    <property type="match status" value="1"/>
</dbReference>